<name>A0A931CQI7_9MICC</name>
<evidence type="ECO:0000313" key="2">
    <source>
        <dbReference type="EMBL" id="MBG0739149.1"/>
    </source>
</evidence>
<dbReference type="SUPFAM" id="SSF53335">
    <property type="entry name" value="S-adenosyl-L-methionine-dependent methyltransferases"/>
    <property type="match status" value="1"/>
</dbReference>
<protein>
    <submittedName>
        <fullName evidence="2">Fused MFS/spermidine synthase</fullName>
    </submittedName>
</protein>
<accession>A0A931CQI7</accession>
<dbReference type="PANTHER" id="PTHR43317">
    <property type="entry name" value="THERMOSPERMINE SYNTHASE ACAULIS5"/>
    <property type="match status" value="1"/>
</dbReference>
<keyword evidence="3" id="KW-1185">Reference proteome</keyword>
<evidence type="ECO:0000313" key="3">
    <source>
        <dbReference type="Proteomes" id="UP000655366"/>
    </source>
</evidence>
<dbReference type="GO" id="GO:0006596">
    <property type="term" value="P:polyamine biosynthetic process"/>
    <property type="evidence" value="ECO:0007669"/>
    <property type="project" value="UniProtKB-KW"/>
</dbReference>
<dbReference type="Gene3D" id="3.40.50.150">
    <property type="entry name" value="Vaccinia Virus protein VP39"/>
    <property type="match status" value="1"/>
</dbReference>
<keyword evidence="1" id="KW-0620">Polyamine biosynthesis</keyword>
<dbReference type="Proteomes" id="UP000655366">
    <property type="component" value="Unassembled WGS sequence"/>
</dbReference>
<dbReference type="NCBIfam" id="NF037959">
    <property type="entry name" value="MFS_SpdSyn"/>
    <property type="match status" value="1"/>
</dbReference>
<dbReference type="InterPro" id="IPR029063">
    <property type="entry name" value="SAM-dependent_MTases_sf"/>
</dbReference>
<comment type="caution">
    <text evidence="2">The sequence shown here is derived from an EMBL/GenBank/DDBJ whole genome shotgun (WGS) entry which is preliminary data.</text>
</comment>
<dbReference type="RefSeq" id="WP_196396092.1">
    <property type="nucleotide sequence ID" value="NZ_JADNYM010000007.1"/>
</dbReference>
<dbReference type="PANTHER" id="PTHR43317:SF1">
    <property type="entry name" value="THERMOSPERMINE SYNTHASE ACAULIS5"/>
    <property type="match status" value="1"/>
</dbReference>
<reference evidence="2 3" key="1">
    <citation type="submission" date="2020-11" db="EMBL/GenBank/DDBJ databases">
        <title>Arthrobacter antarcticus sp. nov., isolated from Antarctic Soil.</title>
        <authorList>
            <person name="Li J."/>
        </authorList>
    </citation>
    <scope>NUCLEOTIDE SEQUENCE [LARGE SCALE GENOMIC DNA]</scope>
    <source>
        <strain evidence="2 3">Z1-20</strain>
    </source>
</reference>
<proteinExistence type="predicted"/>
<sequence>MAGNSRYLRTTGQHATIAPDGWTDGAFVLSIAGAEQSHVNLARPEEIFYEYLRRIAHVVDLVAPGGRPISALHLGAGALTLARYIQRTRPGSVQHAVELERELLDYVLQQLPLPAGSILTTHIGDAREVLNQLEPDLSFDVIVLDIFSGPEAPEHIACTGFYQEAIARLAPAGVLVVNVGDEPALTLVRSQVRALRRAIADRRTGIPASSGAPAAPGAPESPIVLDAGVIQASGWANFGGGEVAAVAETGMFAGRYPGNIILIGTTGRWPSTWTAELTARGPHPATVLTGVDLDSIAGGAPFNG</sequence>
<dbReference type="EMBL" id="JADNYM010000007">
    <property type="protein sequence ID" value="MBG0739149.1"/>
    <property type="molecule type" value="Genomic_DNA"/>
</dbReference>
<dbReference type="AlphaFoldDB" id="A0A931CQI7"/>
<dbReference type="CDD" id="cd02440">
    <property type="entry name" value="AdoMet_MTases"/>
    <property type="match status" value="1"/>
</dbReference>
<evidence type="ECO:0000256" key="1">
    <source>
        <dbReference type="ARBA" id="ARBA00023115"/>
    </source>
</evidence>
<gene>
    <name evidence="2" type="ORF">IV500_07040</name>
</gene>
<organism evidence="2 3">
    <name type="scientific">Arthrobacter terrae</name>
    <dbReference type="NCBI Taxonomy" id="2935737"/>
    <lineage>
        <taxon>Bacteria</taxon>
        <taxon>Bacillati</taxon>
        <taxon>Actinomycetota</taxon>
        <taxon>Actinomycetes</taxon>
        <taxon>Micrococcales</taxon>
        <taxon>Micrococcaceae</taxon>
        <taxon>Arthrobacter</taxon>
    </lineage>
</organism>